<dbReference type="GO" id="GO:0008649">
    <property type="term" value="F:rRNA methyltransferase activity"/>
    <property type="evidence" value="ECO:0007669"/>
    <property type="project" value="InterPro"/>
</dbReference>
<organism evidence="15 17">
    <name type="scientific">Tepidimonas ignava</name>
    <dbReference type="NCBI Taxonomy" id="114249"/>
    <lineage>
        <taxon>Bacteria</taxon>
        <taxon>Pseudomonadati</taxon>
        <taxon>Pseudomonadota</taxon>
        <taxon>Betaproteobacteria</taxon>
        <taxon>Burkholderiales</taxon>
        <taxon>Tepidimonas</taxon>
    </lineage>
</organism>
<evidence type="ECO:0000259" key="14">
    <source>
        <dbReference type="PROSITE" id="PS51686"/>
    </source>
</evidence>
<evidence type="ECO:0000313" key="18">
    <source>
        <dbReference type="Proteomes" id="UP000315577"/>
    </source>
</evidence>
<proteinExistence type="inferred from homology"/>
<evidence type="ECO:0000256" key="13">
    <source>
        <dbReference type="PROSITE-ProRule" id="PRU01023"/>
    </source>
</evidence>
<dbReference type="InterPro" id="IPR029063">
    <property type="entry name" value="SAM-dependent_MTases_sf"/>
</dbReference>
<dbReference type="EMBL" id="SMAH01000009">
    <property type="protein sequence ID" value="TCS97411.1"/>
    <property type="molecule type" value="Genomic_DNA"/>
</dbReference>
<dbReference type="Gene3D" id="1.10.940.10">
    <property type="entry name" value="NusB-like"/>
    <property type="match status" value="1"/>
</dbReference>
<reference evidence="15 17" key="1">
    <citation type="submission" date="2019-03" db="EMBL/GenBank/DDBJ databases">
        <title>Genomic Encyclopedia of Type Strains, Phase IV (KMG-IV): sequencing the most valuable type-strain genomes for metagenomic binning, comparative biology and taxonomic classification.</title>
        <authorList>
            <person name="Goeker M."/>
        </authorList>
    </citation>
    <scope>NUCLEOTIDE SEQUENCE [LARGE SCALE GENOMIC DNA]</scope>
    <source>
        <strain evidence="15 17">DSM 12034</strain>
    </source>
</reference>
<comment type="subcellular location">
    <subcellularLocation>
        <location evidence="2">Cytoplasm</location>
    </subcellularLocation>
</comment>
<keyword evidence="8 13" id="KW-0949">S-adenosyl-L-methionine</keyword>
<dbReference type="AlphaFoldDB" id="A0A4R3LB89"/>
<feature type="binding site" evidence="13">
    <location>
        <position position="323"/>
    </location>
    <ligand>
        <name>S-adenosyl-L-methionine</name>
        <dbReference type="ChEBI" id="CHEBI:59789"/>
    </ligand>
</feature>
<name>A0A4R3LB89_9BURK</name>
<dbReference type="InterPro" id="IPR054728">
    <property type="entry name" value="RsmB-like_ferredoxin"/>
</dbReference>
<dbReference type="InterPro" id="IPR006027">
    <property type="entry name" value="NusB_RsmB_TIM44"/>
</dbReference>
<dbReference type="SUPFAM" id="SSF53335">
    <property type="entry name" value="S-adenosyl-L-methionine-dependent methyltransferases"/>
    <property type="match status" value="1"/>
</dbReference>
<dbReference type="Proteomes" id="UP000295536">
    <property type="component" value="Unassembled WGS sequence"/>
</dbReference>
<dbReference type="PROSITE" id="PS51686">
    <property type="entry name" value="SAM_MT_RSMB_NOP"/>
    <property type="match status" value="1"/>
</dbReference>
<keyword evidence="6 13" id="KW-0489">Methyltransferase</keyword>
<evidence type="ECO:0000256" key="7">
    <source>
        <dbReference type="ARBA" id="ARBA00022679"/>
    </source>
</evidence>
<dbReference type="SUPFAM" id="SSF48013">
    <property type="entry name" value="NusB-like"/>
    <property type="match status" value="1"/>
</dbReference>
<keyword evidence="9 13" id="KW-0694">RNA-binding</keyword>
<dbReference type="Pfam" id="PF01189">
    <property type="entry name" value="Methyltr_RsmB-F"/>
    <property type="match status" value="1"/>
</dbReference>
<comment type="similarity">
    <text evidence="13">Belongs to the class I-like SAM-binding methyltransferase superfamily. RsmB/NOP family.</text>
</comment>
<dbReference type="PANTHER" id="PTHR22807">
    <property type="entry name" value="NOP2 YEAST -RELATED NOL1/NOP2/FMU SUN DOMAIN-CONTAINING"/>
    <property type="match status" value="1"/>
</dbReference>
<dbReference type="Gene3D" id="3.30.70.1170">
    <property type="entry name" value="Sun protein, domain 3"/>
    <property type="match status" value="1"/>
</dbReference>
<comment type="caution">
    <text evidence="15">The sequence shown here is derived from an EMBL/GenBank/DDBJ whole genome shotgun (WGS) entry which is preliminary data.</text>
</comment>
<dbReference type="InterPro" id="IPR023267">
    <property type="entry name" value="RCMT"/>
</dbReference>
<dbReference type="EC" id="2.1.1.176" evidence="3"/>
<keyword evidence="18" id="KW-1185">Reference proteome</keyword>
<dbReference type="InterPro" id="IPR001678">
    <property type="entry name" value="MeTrfase_RsmB-F_NOP2_dom"/>
</dbReference>
<keyword evidence="5" id="KW-0698">rRNA processing</keyword>
<dbReference type="NCBIfam" id="NF008149">
    <property type="entry name" value="PRK10901.1"/>
    <property type="match status" value="1"/>
</dbReference>
<feature type="binding site" evidence="13">
    <location>
        <begin position="251"/>
        <end position="257"/>
    </location>
    <ligand>
        <name>S-adenosyl-L-methionine</name>
        <dbReference type="ChEBI" id="CHEBI:59789"/>
    </ligand>
</feature>
<dbReference type="Pfam" id="PF22458">
    <property type="entry name" value="RsmF-B_ferredox"/>
    <property type="match status" value="1"/>
</dbReference>
<sequence length="447" mass="48270">MQAPALRDQLTQAARCVAAVRAGRSLAEALPTVPDALRPGVQALVFDTLRQGGTTQALVRLLAEHAPPPRVAALLEVALALLVRGEAYAPYTVVDQAVQALPALRAPALRGFVNACLRRFLREQAALLERARATPQGRWNHPTWWVQRLQADHPLLWADVLQADNEPAPMVLRVNRRRITRTQYLAQLVLQGWSAQPIGDDGLVLEDAVPVQQLPGWAAGWVSVQDGAAQLAAPLLLGAGLRPGARVLDACAAPGGKTAHLLELADLELWALDADGQRVRRIDETLQRLGLPAAGSTVRVLHADAADVRAWWDGRAFDAIVLDAPCTASGIVRRHPDVRWLRRPGDVARLAQQQARLLRALWPLLAPGGRLLYATCSVFRGEGQQVVEAFVAEQPQARRLPAPGHLLPGGRVADATPAAEALLAAHAMGDNARRGMDGFFYALLQRA</sequence>
<dbReference type="InterPro" id="IPR004573">
    <property type="entry name" value="rRNA_ssu_MeTfrase_B"/>
</dbReference>
<dbReference type="GO" id="GO:0006355">
    <property type="term" value="P:regulation of DNA-templated transcription"/>
    <property type="evidence" value="ECO:0007669"/>
    <property type="project" value="InterPro"/>
</dbReference>
<dbReference type="PANTHER" id="PTHR22807:SF61">
    <property type="entry name" value="NOL1_NOP2_SUN FAMILY PROTEIN _ ANTITERMINATION NUSB DOMAIN-CONTAINING PROTEIN"/>
    <property type="match status" value="1"/>
</dbReference>
<evidence type="ECO:0000313" key="17">
    <source>
        <dbReference type="Proteomes" id="UP000295536"/>
    </source>
</evidence>
<dbReference type="NCBIfam" id="TIGR00563">
    <property type="entry name" value="rsmB"/>
    <property type="match status" value="1"/>
</dbReference>
<evidence type="ECO:0000256" key="1">
    <source>
        <dbReference type="ARBA" id="ARBA00002724"/>
    </source>
</evidence>
<evidence type="ECO:0000256" key="4">
    <source>
        <dbReference type="ARBA" id="ARBA00022490"/>
    </source>
</evidence>
<evidence type="ECO:0000256" key="2">
    <source>
        <dbReference type="ARBA" id="ARBA00004496"/>
    </source>
</evidence>
<comment type="catalytic activity">
    <reaction evidence="12">
        <text>cytidine(967) in 16S rRNA + S-adenosyl-L-methionine = 5-methylcytidine(967) in 16S rRNA + S-adenosyl-L-homocysteine + H(+)</text>
        <dbReference type="Rhea" id="RHEA:42748"/>
        <dbReference type="Rhea" id="RHEA-COMP:10219"/>
        <dbReference type="Rhea" id="RHEA-COMP:10220"/>
        <dbReference type="ChEBI" id="CHEBI:15378"/>
        <dbReference type="ChEBI" id="CHEBI:57856"/>
        <dbReference type="ChEBI" id="CHEBI:59789"/>
        <dbReference type="ChEBI" id="CHEBI:74483"/>
        <dbReference type="ChEBI" id="CHEBI:82748"/>
        <dbReference type="EC" id="2.1.1.176"/>
    </reaction>
</comment>
<evidence type="ECO:0000256" key="6">
    <source>
        <dbReference type="ARBA" id="ARBA00022603"/>
    </source>
</evidence>
<evidence type="ECO:0000256" key="10">
    <source>
        <dbReference type="ARBA" id="ARBA00030399"/>
    </source>
</evidence>
<dbReference type="RefSeq" id="WP_132962727.1">
    <property type="nucleotide sequence ID" value="NZ_DAIPFN010000036.1"/>
</dbReference>
<dbReference type="PRINTS" id="PR02008">
    <property type="entry name" value="RCMTFAMILY"/>
</dbReference>
<evidence type="ECO:0000256" key="5">
    <source>
        <dbReference type="ARBA" id="ARBA00022552"/>
    </source>
</evidence>
<dbReference type="InterPro" id="IPR035926">
    <property type="entry name" value="NusB-like_sf"/>
</dbReference>
<feature type="binding site" evidence="13">
    <location>
        <position position="273"/>
    </location>
    <ligand>
        <name>S-adenosyl-L-methionine</name>
        <dbReference type="ChEBI" id="CHEBI:59789"/>
    </ligand>
</feature>
<evidence type="ECO:0000313" key="16">
    <source>
        <dbReference type="EMBL" id="TSE22196.1"/>
    </source>
</evidence>
<dbReference type="GO" id="GO:0005737">
    <property type="term" value="C:cytoplasm"/>
    <property type="evidence" value="ECO:0007669"/>
    <property type="project" value="UniProtKB-SubCell"/>
</dbReference>
<feature type="domain" description="SAM-dependent MTase RsmB/NOP-type" evidence="14">
    <location>
        <begin position="160"/>
        <end position="447"/>
    </location>
</feature>
<evidence type="ECO:0000256" key="3">
    <source>
        <dbReference type="ARBA" id="ARBA00012140"/>
    </source>
</evidence>
<dbReference type="Proteomes" id="UP000315577">
    <property type="component" value="Unassembled WGS sequence"/>
</dbReference>
<protein>
    <recommendedName>
        <fullName evidence="3">16S rRNA (cytosine(967)-C(5))-methyltransferase</fullName>
        <ecNumber evidence="3">2.1.1.176</ecNumber>
    </recommendedName>
    <alternativeName>
        <fullName evidence="10">16S rRNA m5C967 methyltransferase</fullName>
    </alternativeName>
    <alternativeName>
        <fullName evidence="11">rRNA (cytosine-C(5)-)-methyltransferase RsmB</fullName>
    </alternativeName>
</protein>
<feature type="binding site" evidence="13">
    <location>
        <position position="304"/>
    </location>
    <ligand>
        <name>S-adenosyl-L-methionine</name>
        <dbReference type="ChEBI" id="CHEBI:59789"/>
    </ligand>
</feature>
<evidence type="ECO:0000256" key="12">
    <source>
        <dbReference type="ARBA" id="ARBA00047283"/>
    </source>
</evidence>
<feature type="active site" description="Nucleophile" evidence="13">
    <location>
        <position position="376"/>
    </location>
</feature>
<reference evidence="16 18" key="2">
    <citation type="submission" date="2019-07" db="EMBL/GenBank/DDBJ databases">
        <title>Tepidimonas ignava SPS-1037 draft genome.</title>
        <authorList>
            <person name="Da Costa M.S."/>
            <person name="Froufe H.J.C."/>
            <person name="Egas C."/>
            <person name="Albuquerque L."/>
        </authorList>
    </citation>
    <scope>NUCLEOTIDE SEQUENCE [LARGE SCALE GENOMIC DNA]</scope>
    <source>
        <strain evidence="16 18">SPS-1037</strain>
    </source>
</reference>
<keyword evidence="7 13" id="KW-0808">Transferase</keyword>
<dbReference type="CDD" id="cd02440">
    <property type="entry name" value="AdoMet_MTases"/>
    <property type="match status" value="1"/>
</dbReference>
<keyword evidence="4" id="KW-0963">Cytoplasm</keyword>
<dbReference type="Pfam" id="PF01029">
    <property type="entry name" value="NusB"/>
    <property type="match status" value="1"/>
</dbReference>
<dbReference type="EMBL" id="VJNC01000007">
    <property type="protein sequence ID" value="TSE22196.1"/>
    <property type="molecule type" value="Genomic_DNA"/>
</dbReference>
<evidence type="ECO:0000256" key="9">
    <source>
        <dbReference type="ARBA" id="ARBA00022884"/>
    </source>
</evidence>
<evidence type="ECO:0000313" key="15">
    <source>
        <dbReference type="EMBL" id="TCS97411.1"/>
    </source>
</evidence>
<dbReference type="InterPro" id="IPR049560">
    <property type="entry name" value="MeTrfase_RsmB-F_NOP2_cat"/>
</dbReference>
<comment type="function">
    <text evidence="1">Specifically methylates the cytosine at position 967 (m5C967) of 16S rRNA.</text>
</comment>
<dbReference type="OrthoDB" id="9810297at2"/>
<gene>
    <name evidence="16" type="primary">rsmB</name>
    <name evidence="15" type="ORF">EDC36_10911</name>
    <name evidence="16" type="ORF">Tigna_01365</name>
</gene>
<evidence type="ECO:0000256" key="11">
    <source>
        <dbReference type="ARBA" id="ARBA00031088"/>
    </source>
</evidence>
<dbReference type="Gene3D" id="3.40.50.150">
    <property type="entry name" value="Vaccinia Virus protein VP39"/>
    <property type="match status" value="1"/>
</dbReference>
<evidence type="ECO:0000256" key="8">
    <source>
        <dbReference type="ARBA" id="ARBA00022691"/>
    </source>
</evidence>
<dbReference type="GO" id="GO:0003723">
    <property type="term" value="F:RNA binding"/>
    <property type="evidence" value="ECO:0007669"/>
    <property type="project" value="UniProtKB-UniRule"/>
</dbReference>
<accession>A0A4R3LB89</accession>